<gene>
    <name evidence="1" type="ORF">KSF_109960</name>
</gene>
<dbReference type="AlphaFoldDB" id="A0A8J3IYQ0"/>
<sequence length="61" mass="6883">MLFVQLHTFSHGPVRVASSLLHTEDFQQITLLDLAHHTIPQATQRSPFEERCVAILTPLCS</sequence>
<keyword evidence="2" id="KW-1185">Reference proteome</keyword>
<accession>A0A8J3IYQ0</accession>
<evidence type="ECO:0000313" key="2">
    <source>
        <dbReference type="Proteomes" id="UP000597444"/>
    </source>
</evidence>
<comment type="caution">
    <text evidence="1">The sequence shown here is derived from an EMBL/GenBank/DDBJ whole genome shotgun (WGS) entry which is preliminary data.</text>
</comment>
<protein>
    <submittedName>
        <fullName evidence="1">Uncharacterized protein</fullName>
    </submittedName>
</protein>
<evidence type="ECO:0000313" key="1">
    <source>
        <dbReference type="EMBL" id="GHP00949.1"/>
    </source>
</evidence>
<dbReference type="RefSeq" id="WP_220211515.1">
    <property type="nucleotide sequence ID" value="NZ_BNJK01000003.1"/>
</dbReference>
<proteinExistence type="predicted"/>
<organism evidence="1 2">
    <name type="scientific">Reticulibacter mediterranei</name>
    <dbReference type="NCBI Taxonomy" id="2778369"/>
    <lineage>
        <taxon>Bacteria</taxon>
        <taxon>Bacillati</taxon>
        <taxon>Chloroflexota</taxon>
        <taxon>Ktedonobacteria</taxon>
        <taxon>Ktedonobacterales</taxon>
        <taxon>Reticulibacteraceae</taxon>
        <taxon>Reticulibacter</taxon>
    </lineage>
</organism>
<dbReference type="Proteomes" id="UP000597444">
    <property type="component" value="Unassembled WGS sequence"/>
</dbReference>
<name>A0A8J3IYQ0_9CHLR</name>
<dbReference type="EMBL" id="BNJK01000003">
    <property type="protein sequence ID" value="GHP00949.1"/>
    <property type="molecule type" value="Genomic_DNA"/>
</dbReference>
<reference evidence="1" key="1">
    <citation type="submission" date="2020-10" db="EMBL/GenBank/DDBJ databases">
        <title>Taxonomic study of unclassified bacteria belonging to the class Ktedonobacteria.</title>
        <authorList>
            <person name="Yabe S."/>
            <person name="Wang C.M."/>
            <person name="Zheng Y."/>
            <person name="Sakai Y."/>
            <person name="Cavaletti L."/>
            <person name="Monciardini P."/>
            <person name="Donadio S."/>
        </authorList>
    </citation>
    <scope>NUCLEOTIDE SEQUENCE</scope>
    <source>
        <strain evidence="1">ID150040</strain>
    </source>
</reference>